<evidence type="ECO:0000256" key="8">
    <source>
        <dbReference type="ARBA" id="ARBA00022989"/>
    </source>
</evidence>
<keyword evidence="5 17" id="KW-0812">Transmembrane</keyword>
<dbReference type="InterPro" id="IPR018097">
    <property type="entry name" value="EGF_Ca-bd_CS"/>
</dbReference>
<evidence type="ECO:0000313" key="20">
    <source>
        <dbReference type="Proteomes" id="UP000051574"/>
    </source>
</evidence>
<dbReference type="Gene3D" id="4.10.400.10">
    <property type="entry name" value="Low-density Lipoprotein Receptor"/>
    <property type="match status" value="11"/>
</dbReference>
<dbReference type="InterPro" id="IPR000152">
    <property type="entry name" value="EGF-type_Asp/Asn_hydroxyl_site"/>
</dbReference>
<feature type="disulfide bond" evidence="14">
    <location>
        <begin position="637"/>
        <end position="655"/>
    </location>
</feature>
<dbReference type="GO" id="GO:0042562">
    <property type="term" value="F:hormone binding"/>
    <property type="evidence" value="ECO:0007669"/>
    <property type="project" value="TreeGrafter"/>
</dbReference>
<protein>
    <submittedName>
        <fullName evidence="19">EGF-like domain containing protein</fullName>
    </submittedName>
</protein>
<dbReference type="InterPro" id="IPR001881">
    <property type="entry name" value="EGF-like_Ca-bd_dom"/>
</dbReference>
<sequence>RLLSDGKACADINECLETPGVCSQYCANTPGSYYCKCNDQFYERQSDKHTCKRRDSIEPWLIFTNKFYIRNMSVDARYYSFIHHDLMNVVAIDFDIREEMIYFCDVTAKTIFRAPVGGNDREPVIRHDSHGLEGIAIDWIGRKIYWLDRHSKNLDVAELNGTNRKTLQEKIPDPRALVVHPGTGYLYFSSWHLQAFIAKLGMDGTNLTRILTWQDGIAWPNALTIDYFTDRLYWADAHLDYIASSDLDGKHRHTVIHGSSVPHVFALNLFDDYIYWSDWNLKSITRANKYTGKDLKILRNTTHRPYDLHIYHPLRQLNYSNPCAENNGGCSHLCLIAPPLESSYLNIEGYGEEGTTTYTCACPNQFYLDRDNKTCVANCTSGQWRCGGNDDKCIPWFWKCDGEKDCKDASDEPSTCPVRHCRPGTFQCANGHHCTPSATICDGTDDCGDKSDEQNCNQTCPDLEFKCRSNGRCILRSWQCDGDPDCKDGSDEDPAICANRTCDPEMEFRCKNGRCIQKLWMCDFDNDCGDDSDEPAYICRQKNCTTGWQRCPGRANYRCIPKWLFCDGKDDCRDNSDELPENCPNCNTQTDFKCANNRCIPKQWMCDFTDDCGDGSDEAEALCKNRYRACTESEFRCGNGKCISMRWRCDHENDCGDNSDELGCDGFQCKNGTFQCASGHCIAAYFRCDGDRDCRDMSDEMSCPPKYPGGRYCPESKFQCNNHLCISNSDICDGTDDCADGSDESASICTNFSCDTVHRYQCANHKCVPRYQLCDGVNNCGDSSDENNITLCANNMKACNPITEYTCANKKCIDRTQVCDFADDCGDSSDELGCHHNNVCSESNRGGCEHQCMNLTQGSYICTCMSGFITSKQNRKKCKDIDECADGTHHCSQICTNLNGTYSCSCRDGFRLSDGLSGVCRAKREETLLLFANGPEVRAFSLKENEEFEVISREKRIEALDYNVKSQMIYWADSYDKTIKRSYMINAINGTVKSGYAQDLNMKGNSKPTSLAIDWIGDNLYWTEIDRAGSKPKGRVMVAKTDGRYRRAIVALGLESPTSLAVDPQKGRMFWTDAGSAPKIEVSWMDGSKRKPLVTESIRHPTGLTVDYAMDHTLYWVDTKLNTIESMRHDGSQRKVVAKGPALNHPISLDVFESGLYWITKDSGELMKQDKFGRGIAVSIISDLINPSGLKVYHESKYNTSIPNPCLRNHCSHLCLLVPAGHRCSCPDFAVQSHKKSEVICDAAAEGPRPEPRICKCQNGGLCVESDESDDLRCDCLTEFEGDFCEIQLRLSTSAGVSNATAIVVPIIVILLVLGSAVGVWFFIRKKPFGKGSGLGSLSSSQSVSFRQGTNIEFGPNTFNENGDGNVEPMDVSYSLDPVNNKNRDFHNPMYDAVQNNPDAMGNGSSG</sequence>
<comment type="caution">
    <text evidence="19">The sequence shown here is derived from an EMBL/GenBank/DDBJ whole genome shotgun (WGS) entry which is preliminary data.</text>
</comment>
<dbReference type="PROSITE" id="PS00010">
    <property type="entry name" value="ASX_HYDROXYL"/>
    <property type="match status" value="1"/>
</dbReference>
<comment type="similarity">
    <text evidence="2">Belongs to the LDLR family.</text>
</comment>
<feature type="disulfide bond" evidence="14">
    <location>
        <begin position="720"/>
        <end position="738"/>
    </location>
</feature>
<dbReference type="OrthoDB" id="21182at2759"/>
<evidence type="ECO:0000256" key="6">
    <source>
        <dbReference type="ARBA" id="ARBA00022729"/>
    </source>
</evidence>
<dbReference type="SMART" id="SM00179">
    <property type="entry name" value="EGF_CA"/>
    <property type="match status" value="3"/>
</dbReference>
<feature type="disulfide bond" evidence="14">
    <location>
        <begin position="441"/>
        <end position="456"/>
    </location>
</feature>
<evidence type="ECO:0000256" key="3">
    <source>
        <dbReference type="ARBA" id="ARBA00022536"/>
    </source>
</evidence>
<feature type="region of interest" description="Disordered" evidence="16">
    <location>
        <begin position="1385"/>
        <end position="1407"/>
    </location>
</feature>
<dbReference type="PROSITE" id="PS50026">
    <property type="entry name" value="EGF_3"/>
    <property type="match status" value="1"/>
</dbReference>
<feature type="repeat" description="LDL-receptor class B" evidence="15">
    <location>
        <begin position="1067"/>
        <end position="1110"/>
    </location>
</feature>
<feature type="disulfide bond" evidence="14">
    <location>
        <begin position="669"/>
        <end position="681"/>
    </location>
</feature>
<evidence type="ECO:0000313" key="19">
    <source>
        <dbReference type="EMBL" id="KRT86894.1"/>
    </source>
</evidence>
<feature type="domain" description="EGF-like" evidence="18">
    <location>
        <begin position="1251"/>
        <end position="1286"/>
    </location>
</feature>
<feature type="non-terminal residue" evidence="19">
    <location>
        <position position="1"/>
    </location>
</feature>
<dbReference type="InterPro" id="IPR023415">
    <property type="entry name" value="LDLR_class-A_CS"/>
</dbReference>
<keyword evidence="20" id="KW-1185">Reference proteome</keyword>
<dbReference type="Gene3D" id="2.10.25.10">
    <property type="entry name" value="Laminin"/>
    <property type="match status" value="4"/>
</dbReference>
<evidence type="ECO:0000259" key="18">
    <source>
        <dbReference type="PROSITE" id="PS50026"/>
    </source>
</evidence>
<evidence type="ECO:0000256" key="5">
    <source>
        <dbReference type="ARBA" id="ARBA00022692"/>
    </source>
</evidence>
<dbReference type="InterPro" id="IPR036055">
    <property type="entry name" value="LDL_receptor-like_sf"/>
</dbReference>
<feature type="repeat" description="LDL-receptor class B" evidence="15">
    <location>
        <begin position="142"/>
        <end position="183"/>
    </location>
</feature>
<dbReference type="PROSITE" id="PS01209">
    <property type="entry name" value="LDLRA_1"/>
    <property type="match status" value="5"/>
</dbReference>
<dbReference type="PROSITE" id="PS00022">
    <property type="entry name" value="EGF_1"/>
    <property type="match status" value="1"/>
</dbReference>
<keyword evidence="7" id="KW-0677">Repeat</keyword>
<dbReference type="CDD" id="cd00112">
    <property type="entry name" value="LDLa"/>
    <property type="match status" value="11"/>
</dbReference>
<feature type="disulfide bond" evidence="14">
    <location>
        <begin position="630"/>
        <end position="642"/>
    </location>
</feature>
<keyword evidence="10 13" id="KW-1015">Disulfide bond</keyword>
<evidence type="ECO:0000256" key="13">
    <source>
        <dbReference type="PROSITE-ProRule" id="PRU00076"/>
    </source>
</evidence>
<comment type="subcellular location">
    <subcellularLocation>
        <location evidence="1">Membrane</location>
        <topology evidence="1">Single-pass type I membrane protein</topology>
    </subcellularLocation>
</comment>
<dbReference type="GO" id="GO:0005509">
    <property type="term" value="F:calcium ion binding"/>
    <property type="evidence" value="ECO:0007669"/>
    <property type="project" value="InterPro"/>
</dbReference>
<dbReference type="GO" id="GO:0016324">
    <property type="term" value="C:apical plasma membrane"/>
    <property type="evidence" value="ECO:0007669"/>
    <property type="project" value="TreeGrafter"/>
</dbReference>
<feature type="disulfide bond" evidence="14">
    <location>
        <begin position="807"/>
        <end position="825"/>
    </location>
</feature>
<reference evidence="19 20" key="1">
    <citation type="submission" date="2015-09" db="EMBL/GenBank/DDBJ databases">
        <title>Draft genome of the scarab beetle Oryctes borbonicus.</title>
        <authorList>
            <person name="Meyer J.M."/>
            <person name="Markov G.V."/>
            <person name="Baskaran P."/>
            <person name="Herrmann M."/>
            <person name="Sommer R.J."/>
            <person name="Roedelsperger C."/>
        </authorList>
    </citation>
    <scope>NUCLEOTIDE SEQUENCE [LARGE SCALE GENOMIC DNA]</scope>
    <source>
        <strain evidence="19">OB123</strain>
        <tissue evidence="19">Whole animal</tissue>
    </source>
</reference>
<dbReference type="InterPro" id="IPR051221">
    <property type="entry name" value="LDLR-related"/>
</dbReference>
<evidence type="ECO:0000256" key="14">
    <source>
        <dbReference type="PROSITE-ProRule" id="PRU00124"/>
    </source>
</evidence>
<feature type="repeat" description="LDL-receptor class B" evidence="15">
    <location>
        <begin position="1112"/>
        <end position="1155"/>
    </location>
</feature>
<dbReference type="FunFam" id="4.10.400.10:FF:000004">
    <property type="entry name" value="Low-density lipoprotein receptor-related protein 1"/>
    <property type="match status" value="1"/>
</dbReference>
<evidence type="ECO:0000256" key="4">
    <source>
        <dbReference type="ARBA" id="ARBA00022583"/>
    </source>
</evidence>
<keyword evidence="3 13" id="KW-0245">EGF-like domain</keyword>
<feature type="repeat" description="LDL-receptor class B" evidence="15">
    <location>
        <begin position="230"/>
        <end position="271"/>
    </location>
</feature>
<evidence type="ECO:0000256" key="10">
    <source>
        <dbReference type="ARBA" id="ARBA00023157"/>
    </source>
</evidence>
<keyword evidence="4" id="KW-0254">Endocytosis</keyword>
<keyword evidence="11" id="KW-0675">Receptor</keyword>
<feature type="disulfide bond" evidence="14">
    <location>
        <begin position="676"/>
        <end position="694"/>
    </location>
</feature>
<evidence type="ECO:0000256" key="11">
    <source>
        <dbReference type="ARBA" id="ARBA00023170"/>
    </source>
</evidence>
<dbReference type="InterPro" id="IPR002172">
    <property type="entry name" value="LDrepeatLR_classA_rpt"/>
</dbReference>
<accession>A0A0T6BI14</accession>
<feature type="disulfide bond" evidence="14">
    <location>
        <begin position="762"/>
        <end position="780"/>
    </location>
</feature>
<dbReference type="GO" id="GO:0006898">
    <property type="term" value="P:receptor-mediated endocytosis"/>
    <property type="evidence" value="ECO:0007669"/>
    <property type="project" value="TreeGrafter"/>
</dbReference>
<feature type="disulfide bond" evidence="13">
    <location>
        <begin position="1276"/>
        <end position="1285"/>
    </location>
</feature>
<dbReference type="Proteomes" id="UP000051574">
    <property type="component" value="Unassembled WGS sequence"/>
</dbReference>
<feature type="transmembrane region" description="Helical" evidence="17">
    <location>
        <begin position="1303"/>
        <end position="1324"/>
    </location>
</feature>
<dbReference type="SMART" id="SM00192">
    <property type="entry name" value="LDLa"/>
    <property type="match status" value="11"/>
</dbReference>
<evidence type="ECO:0000256" key="9">
    <source>
        <dbReference type="ARBA" id="ARBA00023136"/>
    </source>
</evidence>
<feature type="region of interest" description="Disordered" evidence="16">
    <location>
        <begin position="1355"/>
        <end position="1374"/>
    </location>
</feature>
<dbReference type="EMBL" id="LJIG01000046">
    <property type="protein sequence ID" value="KRT86894.1"/>
    <property type="molecule type" value="Genomic_DNA"/>
</dbReference>
<dbReference type="InterPro" id="IPR000033">
    <property type="entry name" value="LDLR_classB_rpt"/>
</dbReference>
<dbReference type="PROSITE" id="PS50068">
    <property type="entry name" value="LDLRA_2"/>
    <property type="match status" value="11"/>
</dbReference>
<evidence type="ECO:0000256" key="2">
    <source>
        <dbReference type="ARBA" id="ARBA00009939"/>
    </source>
</evidence>
<organism evidence="19 20">
    <name type="scientific">Oryctes borbonicus</name>
    <dbReference type="NCBI Taxonomy" id="1629725"/>
    <lineage>
        <taxon>Eukaryota</taxon>
        <taxon>Metazoa</taxon>
        <taxon>Ecdysozoa</taxon>
        <taxon>Arthropoda</taxon>
        <taxon>Hexapoda</taxon>
        <taxon>Insecta</taxon>
        <taxon>Pterygota</taxon>
        <taxon>Neoptera</taxon>
        <taxon>Endopterygota</taxon>
        <taxon>Coleoptera</taxon>
        <taxon>Polyphaga</taxon>
        <taxon>Scarabaeiformia</taxon>
        <taxon>Scarabaeidae</taxon>
        <taxon>Dynastinae</taxon>
        <taxon>Oryctes</taxon>
    </lineage>
</organism>
<dbReference type="Gene3D" id="2.120.10.30">
    <property type="entry name" value="TolB, C-terminal domain"/>
    <property type="match status" value="2"/>
</dbReference>
<dbReference type="PROSITE" id="PS51120">
    <property type="entry name" value="LDLRB"/>
    <property type="match status" value="5"/>
</dbReference>
<keyword evidence="12" id="KW-0325">Glycoprotein</keyword>
<dbReference type="Pfam" id="PF00058">
    <property type="entry name" value="Ldl_recept_b"/>
    <property type="match status" value="3"/>
</dbReference>
<evidence type="ECO:0000256" key="12">
    <source>
        <dbReference type="ARBA" id="ARBA00023180"/>
    </source>
</evidence>
<feature type="disulfide bond" evidence="14">
    <location>
        <begin position="713"/>
        <end position="725"/>
    </location>
</feature>
<evidence type="ECO:0000256" key="16">
    <source>
        <dbReference type="SAM" id="MobiDB-lite"/>
    </source>
</evidence>
<proteinExistence type="inferred from homology"/>
<feature type="disulfide bond" evidence="14">
    <location>
        <begin position="688"/>
        <end position="703"/>
    </location>
</feature>
<dbReference type="FunFam" id="2.10.25.10:FF:000009">
    <property type="entry name" value="Low-density lipoprotein receptor isoform 1"/>
    <property type="match status" value="1"/>
</dbReference>
<feature type="disulfide bond" evidence="14">
    <location>
        <begin position="649"/>
        <end position="664"/>
    </location>
</feature>
<name>A0A0T6BI14_9SCAR</name>
<dbReference type="PANTHER" id="PTHR22722:SF14">
    <property type="entry name" value="MEGALIN, ISOFORM A"/>
    <property type="match status" value="1"/>
</dbReference>
<dbReference type="PRINTS" id="PR00261">
    <property type="entry name" value="LDLRECEPTOR"/>
</dbReference>
<evidence type="ECO:0000256" key="17">
    <source>
        <dbReference type="SAM" id="Phobius"/>
    </source>
</evidence>
<feature type="disulfide bond" evidence="14">
    <location>
        <begin position="510"/>
        <end position="528"/>
    </location>
</feature>
<keyword evidence="9 17" id="KW-0472">Membrane</keyword>
<dbReference type="SMART" id="SM00135">
    <property type="entry name" value="LY"/>
    <property type="match status" value="10"/>
</dbReference>
<dbReference type="Pfam" id="PF00057">
    <property type="entry name" value="Ldl_recept_a"/>
    <property type="match status" value="11"/>
</dbReference>
<dbReference type="FunFam" id="4.10.400.10:FF:000108">
    <property type="entry name" value="Low-density lipoprotein receptor-related protein 2"/>
    <property type="match status" value="1"/>
</dbReference>
<feature type="disulfide bond" evidence="13">
    <location>
        <begin position="1257"/>
        <end position="1274"/>
    </location>
</feature>
<feature type="non-terminal residue" evidence="19">
    <location>
        <position position="1407"/>
    </location>
</feature>
<dbReference type="Pfam" id="PF07645">
    <property type="entry name" value="EGF_CA"/>
    <property type="match status" value="2"/>
</dbReference>
<dbReference type="InterPro" id="IPR000742">
    <property type="entry name" value="EGF"/>
</dbReference>
<dbReference type="PROSITE" id="PS01187">
    <property type="entry name" value="EGF_CA"/>
    <property type="match status" value="2"/>
</dbReference>
<evidence type="ECO:0000256" key="1">
    <source>
        <dbReference type="ARBA" id="ARBA00004479"/>
    </source>
</evidence>
<dbReference type="FunFam" id="2.120.10.30:FF:000241">
    <property type="entry name" value="Low-density lipoprotein receptor-related protein 6"/>
    <property type="match status" value="1"/>
</dbReference>
<dbReference type="FunFam" id="2.120.10.30:FF:000035">
    <property type="entry name" value="Low-density lipoprotein receptor-related protein 2"/>
    <property type="match status" value="1"/>
</dbReference>
<dbReference type="PANTHER" id="PTHR22722">
    <property type="entry name" value="LOW-DENSITY LIPOPROTEIN RECEPTOR-RELATED PROTEIN 2-RELATED"/>
    <property type="match status" value="1"/>
</dbReference>
<keyword evidence="6" id="KW-0732">Signal</keyword>
<gene>
    <name evidence="19" type="ORF">AMK59_925</name>
</gene>
<dbReference type="SUPFAM" id="SSF57424">
    <property type="entry name" value="LDL receptor-like module"/>
    <property type="match status" value="11"/>
</dbReference>
<dbReference type="InterPro" id="IPR011042">
    <property type="entry name" value="6-blade_b-propeller_TolB-like"/>
</dbReference>
<dbReference type="Pfam" id="PF14670">
    <property type="entry name" value="FXa_inhibition"/>
    <property type="match status" value="1"/>
</dbReference>
<dbReference type="GO" id="GO:0043235">
    <property type="term" value="C:receptor complex"/>
    <property type="evidence" value="ECO:0007669"/>
    <property type="project" value="TreeGrafter"/>
</dbReference>
<evidence type="ECO:0000256" key="15">
    <source>
        <dbReference type="PROSITE-ProRule" id="PRU00461"/>
    </source>
</evidence>
<dbReference type="InterPro" id="IPR049883">
    <property type="entry name" value="NOTCH1_EGF-like"/>
</dbReference>
<dbReference type="SUPFAM" id="SSF63825">
    <property type="entry name" value="YWTD domain"/>
    <property type="match status" value="2"/>
</dbReference>
<dbReference type="SMART" id="SM00181">
    <property type="entry name" value="EGF"/>
    <property type="match status" value="9"/>
</dbReference>
<keyword evidence="8 17" id="KW-1133">Transmembrane helix</keyword>
<dbReference type="FunFam" id="4.10.400.10:FF:000078">
    <property type="entry name" value="low-density lipoprotein receptor-related protein 2"/>
    <property type="match status" value="2"/>
</dbReference>
<dbReference type="SUPFAM" id="SSF57196">
    <property type="entry name" value="EGF/Laminin"/>
    <property type="match status" value="4"/>
</dbReference>
<evidence type="ECO:0000256" key="7">
    <source>
        <dbReference type="ARBA" id="ARBA00022737"/>
    </source>
</evidence>
<comment type="caution">
    <text evidence="13">Lacks conserved residue(s) required for the propagation of feature annotation.</text>
</comment>
<feature type="disulfide bond" evidence="14">
    <location>
        <begin position="594"/>
        <end position="612"/>
    </location>
</feature>
<feature type="disulfide bond" evidence="14">
    <location>
        <begin position="819"/>
        <end position="834"/>
    </location>
</feature>
<dbReference type="FunFam" id="4.10.400.10:FF:000024">
    <property type="entry name" value="Low-density lipoprotein RecePtor related"/>
    <property type="match status" value="1"/>
</dbReference>
<feature type="repeat" description="LDL-receptor class B" evidence="15">
    <location>
        <begin position="1018"/>
        <end position="1066"/>
    </location>
</feature>